<proteinExistence type="predicted"/>
<evidence type="ECO:0000313" key="4">
    <source>
        <dbReference type="EMBL" id="GGW91012.1"/>
    </source>
</evidence>
<dbReference type="PANTHER" id="PTHR34216:SF3">
    <property type="entry name" value="POLY-BETA-1,6-N-ACETYL-D-GLUCOSAMINE N-DEACETYLASE"/>
    <property type="match status" value="1"/>
</dbReference>
<comment type="caution">
    <text evidence="4">The sequence shown here is derived from an EMBL/GenBank/DDBJ whole genome shotgun (WGS) entry which is preliminary data.</text>
</comment>
<dbReference type="InterPro" id="IPR002509">
    <property type="entry name" value="NODB_dom"/>
</dbReference>
<dbReference type="GO" id="GO:0005576">
    <property type="term" value="C:extracellular region"/>
    <property type="evidence" value="ECO:0007669"/>
    <property type="project" value="UniProtKB-SubCell"/>
</dbReference>
<dbReference type="InterPro" id="IPR051398">
    <property type="entry name" value="Polysacch_Deacetylase"/>
</dbReference>
<dbReference type="AlphaFoldDB" id="A0A918MZY2"/>
<accession>A0A918MZY2</accession>
<dbReference type="PROSITE" id="PS51677">
    <property type="entry name" value="NODB"/>
    <property type="match status" value="1"/>
</dbReference>
<dbReference type="EMBL" id="BMXP01000007">
    <property type="protein sequence ID" value="GGW91012.1"/>
    <property type="molecule type" value="Genomic_DNA"/>
</dbReference>
<dbReference type="GO" id="GO:0016810">
    <property type="term" value="F:hydrolase activity, acting on carbon-nitrogen (but not peptide) bonds"/>
    <property type="evidence" value="ECO:0007669"/>
    <property type="project" value="InterPro"/>
</dbReference>
<sequence length="360" mass="39911">MKSITRWGQAKATALFVLLFVVCTGTVAKAEPLSNAVILIYHHVAKDTPASTSVTPDTFKKHMAFLDENYNVLSLKEVMPSLKAGEALPDRTVVITFDDGFANILENAHPVLREYGFPYTVFINPGEIGSNPSQLTWQQVQKMQEEGAIFANHTLNHMHMLEKSAEERDDAWLVRVWDNVAQAEEKLKEKTGESLKYLAYPFGEFNQALADKVTQEGYTGFAQHSGAVGPHSNFAALPRFPAAGIYADLDKLKIKLDSLAMPLDENSGLPPQRSSREIETPLTLNITSDDVRLSQAACYYQGSALPVEVSGMTLTAELDMTLPVGRSRINCTAPSKAHSGRYYWYSQPFFIADKNGRYPD</sequence>
<evidence type="ECO:0000256" key="1">
    <source>
        <dbReference type="ARBA" id="ARBA00004613"/>
    </source>
</evidence>
<evidence type="ECO:0000259" key="3">
    <source>
        <dbReference type="PROSITE" id="PS51677"/>
    </source>
</evidence>
<name>A0A918MZY2_9ALTE</name>
<evidence type="ECO:0000313" key="5">
    <source>
        <dbReference type="Proteomes" id="UP000631300"/>
    </source>
</evidence>
<protein>
    <submittedName>
        <fullName evidence="4">Polysaccharide deacetylase</fullName>
    </submittedName>
</protein>
<dbReference type="PANTHER" id="PTHR34216">
    <property type="match status" value="1"/>
</dbReference>
<gene>
    <name evidence="4" type="ORF">GCM10007391_26660</name>
</gene>
<feature type="domain" description="NodB homology" evidence="3">
    <location>
        <begin position="91"/>
        <end position="360"/>
    </location>
</feature>
<dbReference type="GO" id="GO:0005975">
    <property type="term" value="P:carbohydrate metabolic process"/>
    <property type="evidence" value="ECO:0007669"/>
    <property type="project" value="InterPro"/>
</dbReference>
<dbReference type="SUPFAM" id="SSF88713">
    <property type="entry name" value="Glycoside hydrolase/deacetylase"/>
    <property type="match status" value="1"/>
</dbReference>
<dbReference type="Proteomes" id="UP000631300">
    <property type="component" value="Unassembled WGS sequence"/>
</dbReference>
<reference evidence="4" key="1">
    <citation type="journal article" date="2014" name="Int. J. Syst. Evol. Microbiol.">
        <title>Complete genome sequence of Corynebacterium casei LMG S-19264T (=DSM 44701T), isolated from a smear-ripened cheese.</title>
        <authorList>
            <consortium name="US DOE Joint Genome Institute (JGI-PGF)"/>
            <person name="Walter F."/>
            <person name="Albersmeier A."/>
            <person name="Kalinowski J."/>
            <person name="Ruckert C."/>
        </authorList>
    </citation>
    <scope>NUCLEOTIDE SEQUENCE</scope>
    <source>
        <strain evidence="4">KCTC 22164</strain>
    </source>
</reference>
<reference evidence="4" key="2">
    <citation type="submission" date="2020-09" db="EMBL/GenBank/DDBJ databases">
        <authorList>
            <person name="Sun Q."/>
            <person name="Kim S."/>
        </authorList>
    </citation>
    <scope>NUCLEOTIDE SEQUENCE</scope>
    <source>
        <strain evidence="4">KCTC 22164</strain>
    </source>
</reference>
<dbReference type="InterPro" id="IPR011330">
    <property type="entry name" value="Glyco_hydro/deAcase_b/a-brl"/>
</dbReference>
<keyword evidence="5" id="KW-1185">Reference proteome</keyword>
<organism evidence="4 5">
    <name type="scientific">Alteromonas halophila</name>
    <dbReference type="NCBI Taxonomy" id="516698"/>
    <lineage>
        <taxon>Bacteria</taxon>
        <taxon>Pseudomonadati</taxon>
        <taxon>Pseudomonadota</taxon>
        <taxon>Gammaproteobacteria</taxon>
        <taxon>Alteromonadales</taxon>
        <taxon>Alteromonadaceae</taxon>
        <taxon>Alteromonas/Salinimonas group</taxon>
        <taxon>Alteromonas</taxon>
    </lineage>
</organism>
<dbReference type="Pfam" id="PF01522">
    <property type="entry name" value="Polysacc_deac_1"/>
    <property type="match status" value="1"/>
</dbReference>
<keyword evidence="2" id="KW-0732">Signal</keyword>
<dbReference type="RefSeq" id="WP_229805154.1">
    <property type="nucleotide sequence ID" value="NZ_BMXP01000007.1"/>
</dbReference>
<dbReference type="Gene3D" id="3.20.20.370">
    <property type="entry name" value="Glycoside hydrolase/deacetylase"/>
    <property type="match status" value="1"/>
</dbReference>
<dbReference type="CDD" id="cd10973">
    <property type="entry name" value="CE4_DAC_u4_5s"/>
    <property type="match status" value="1"/>
</dbReference>
<evidence type="ECO:0000256" key="2">
    <source>
        <dbReference type="ARBA" id="ARBA00022729"/>
    </source>
</evidence>
<comment type="subcellular location">
    <subcellularLocation>
        <location evidence="1">Secreted</location>
    </subcellularLocation>
</comment>